<dbReference type="InterPro" id="IPR008502">
    <property type="entry name" value="Prolamin-like"/>
</dbReference>
<dbReference type="EMBL" id="KI392271">
    <property type="protein sequence ID" value="ERN18171.1"/>
    <property type="molecule type" value="Genomic_DNA"/>
</dbReference>
<feature type="chain" id="PRO_5004658756" description="Prolamin-like domain-containing protein" evidence="2">
    <location>
        <begin position="24"/>
        <end position="96"/>
    </location>
</feature>
<reference evidence="5" key="1">
    <citation type="journal article" date="2013" name="Science">
        <title>The Amborella genome and the evolution of flowering plants.</title>
        <authorList>
            <consortium name="Amborella Genome Project"/>
        </authorList>
    </citation>
    <scope>NUCLEOTIDE SEQUENCE [LARGE SCALE GENOMIC DNA]</scope>
</reference>
<sequence length="96" mass="10313">MRSKQLLVVVLLVAMLQEVVVLAMPQLPSSSSSDCFGSLKGIAGCMKSVPDFFTNSGTFPTPDCCKDILQIGEGCWAGFIALNQAVIVELSFRLWG</sequence>
<feature type="domain" description="Prolamin-like" evidence="3">
    <location>
        <begin position="34"/>
        <end position="82"/>
    </location>
</feature>
<evidence type="ECO:0000313" key="4">
    <source>
        <dbReference type="EMBL" id="ERN18171.1"/>
    </source>
</evidence>
<gene>
    <name evidence="4" type="ORF">AMTR_s00054p00163700</name>
</gene>
<proteinExistence type="predicted"/>
<evidence type="ECO:0000256" key="1">
    <source>
        <dbReference type="ARBA" id="ARBA00022729"/>
    </source>
</evidence>
<dbReference type="Proteomes" id="UP000017836">
    <property type="component" value="Unassembled WGS sequence"/>
</dbReference>
<name>U5CXW1_AMBTC</name>
<dbReference type="AlphaFoldDB" id="U5CXW1"/>
<dbReference type="Pfam" id="PF05617">
    <property type="entry name" value="Prolamin_like"/>
    <property type="match status" value="1"/>
</dbReference>
<keyword evidence="1 2" id="KW-0732">Signal</keyword>
<feature type="signal peptide" evidence="2">
    <location>
        <begin position="1"/>
        <end position="23"/>
    </location>
</feature>
<keyword evidence="5" id="KW-1185">Reference proteome</keyword>
<organism evidence="4 5">
    <name type="scientific">Amborella trichopoda</name>
    <dbReference type="NCBI Taxonomy" id="13333"/>
    <lineage>
        <taxon>Eukaryota</taxon>
        <taxon>Viridiplantae</taxon>
        <taxon>Streptophyta</taxon>
        <taxon>Embryophyta</taxon>
        <taxon>Tracheophyta</taxon>
        <taxon>Spermatophyta</taxon>
        <taxon>Magnoliopsida</taxon>
        <taxon>Amborellales</taxon>
        <taxon>Amborellaceae</taxon>
        <taxon>Amborella</taxon>
    </lineage>
</organism>
<evidence type="ECO:0000256" key="2">
    <source>
        <dbReference type="SAM" id="SignalP"/>
    </source>
</evidence>
<accession>U5CXW1</accession>
<evidence type="ECO:0000313" key="5">
    <source>
        <dbReference type="Proteomes" id="UP000017836"/>
    </source>
</evidence>
<dbReference type="Gramene" id="ERN18171">
    <property type="protein sequence ID" value="ERN18171"/>
    <property type="gene ID" value="AMTR_s00054p00163700"/>
</dbReference>
<dbReference type="HOGENOM" id="CLU_2309850_0_0_1"/>
<protein>
    <recommendedName>
        <fullName evidence="3">Prolamin-like domain-containing protein</fullName>
    </recommendedName>
</protein>
<evidence type="ECO:0000259" key="3">
    <source>
        <dbReference type="Pfam" id="PF05617"/>
    </source>
</evidence>